<dbReference type="EMBL" id="WNYA01005188">
    <property type="protein sequence ID" value="KAG8542327.1"/>
    <property type="molecule type" value="Genomic_DNA"/>
</dbReference>
<protein>
    <submittedName>
        <fullName evidence="2">Uncharacterized protein</fullName>
    </submittedName>
</protein>
<feature type="compositionally biased region" description="Basic residues" evidence="1">
    <location>
        <begin position="93"/>
        <end position="102"/>
    </location>
</feature>
<evidence type="ECO:0000256" key="1">
    <source>
        <dbReference type="SAM" id="MobiDB-lite"/>
    </source>
</evidence>
<accession>A0AAV6Z4R2</accession>
<feature type="compositionally biased region" description="Basic and acidic residues" evidence="1">
    <location>
        <begin position="17"/>
        <end position="28"/>
    </location>
</feature>
<gene>
    <name evidence="2" type="ORF">GDO81_026955</name>
</gene>
<feature type="region of interest" description="Disordered" evidence="1">
    <location>
        <begin position="87"/>
        <end position="121"/>
    </location>
</feature>
<keyword evidence="3" id="KW-1185">Reference proteome</keyword>
<comment type="caution">
    <text evidence="2">The sequence shown here is derived from an EMBL/GenBank/DDBJ whole genome shotgun (WGS) entry which is preliminary data.</text>
</comment>
<proteinExistence type="predicted"/>
<evidence type="ECO:0000313" key="2">
    <source>
        <dbReference type="EMBL" id="KAG8542327.1"/>
    </source>
</evidence>
<dbReference type="Proteomes" id="UP000824782">
    <property type="component" value="Unassembled WGS sequence"/>
</dbReference>
<name>A0AAV6Z4R2_ENGPU</name>
<organism evidence="2 3">
    <name type="scientific">Engystomops pustulosus</name>
    <name type="common">Tungara frog</name>
    <name type="synonym">Physalaemus pustulosus</name>
    <dbReference type="NCBI Taxonomy" id="76066"/>
    <lineage>
        <taxon>Eukaryota</taxon>
        <taxon>Metazoa</taxon>
        <taxon>Chordata</taxon>
        <taxon>Craniata</taxon>
        <taxon>Vertebrata</taxon>
        <taxon>Euteleostomi</taxon>
        <taxon>Amphibia</taxon>
        <taxon>Batrachia</taxon>
        <taxon>Anura</taxon>
        <taxon>Neobatrachia</taxon>
        <taxon>Hyloidea</taxon>
        <taxon>Leptodactylidae</taxon>
        <taxon>Leiuperinae</taxon>
        <taxon>Engystomops</taxon>
    </lineage>
</organism>
<reference evidence="2" key="1">
    <citation type="thesis" date="2020" institute="ProQuest LLC" country="789 East Eisenhower Parkway, Ann Arbor, MI, USA">
        <title>Comparative Genomics and Chromosome Evolution.</title>
        <authorList>
            <person name="Mudd A.B."/>
        </authorList>
    </citation>
    <scope>NUCLEOTIDE SEQUENCE</scope>
    <source>
        <strain evidence="2">237g6f4</strain>
        <tissue evidence="2">Blood</tissue>
    </source>
</reference>
<sequence length="237" mass="25618">MVKKNRRGGDSGFSLPGEDHRRRQGTSDRRRRCGQALKVHGVLASAKVEKILRSEPSAPAGEGSPPAAANPWLARWMAFRRLLKKNCQAGTSRKNRRPKRPVKILGDPTLSAPSAAEKSIKNTGQRSEVLVDSARFLHKVLASCGVALCRTVSPMGWRPAGEASHVRSRAGGRDASQAVLHKLPAVESRLSALLIDLTQRDPAGQGTLLGQGYWPRPVYGKAFLSLSLGRASIPRSP</sequence>
<evidence type="ECO:0000313" key="3">
    <source>
        <dbReference type="Proteomes" id="UP000824782"/>
    </source>
</evidence>
<feature type="region of interest" description="Disordered" evidence="1">
    <location>
        <begin position="1"/>
        <end position="35"/>
    </location>
</feature>
<dbReference type="AlphaFoldDB" id="A0AAV6Z4R2"/>